<dbReference type="Gene3D" id="3.40.50.620">
    <property type="entry name" value="HUPs"/>
    <property type="match status" value="1"/>
</dbReference>
<dbReference type="EMBL" id="BONG01000098">
    <property type="protein sequence ID" value="GIF94449.1"/>
    <property type="molecule type" value="Genomic_DNA"/>
</dbReference>
<organism evidence="2 3">
    <name type="scientific">Catellatospora chokoriensis</name>
    <dbReference type="NCBI Taxonomy" id="310353"/>
    <lineage>
        <taxon>Bacteria</taxon>
        <taxon>Bacillati</taxon>
        <taxon>Actinomycetota</taxon>
        <taxon>Actinomycetes</taxon>
        <taxon>Micromonosporales</taxon>
        <taxon>Micromonosporaceae</taxon>
        <taxon>Catellatospora</taxon>
    </lineage>
</organism>
<reference evidence="2 3" key="1">
    <citation type="submission" date="2021-01" db="EMBL/GenBank/DDBJ databases">
        <title>Whole genome shotgun sequence of Catellatospora chokoriensis NBRC 107358.</title>
        <authorList>
            <person name="Komaki H."/>
            <person name="Tamura T."/>
        </authorList>
    </citation>
    <scope>NUCLEOTIDE SEQUENCE [LARGE SCALE GENOMIC DNA]</scope>
    <source>
        <strain evidence="2 3">NBRC 107358</strain>
    </source>
</reference>
<sequence length="60" mass="5991">MPYAGRTASGAPIVVGVDGSASAPAAARLDARISARRGFSFFIPVLVLAGLFDGATGWPG</sequence>
<keyword evidence="1" id="KW-1133">Transmembrane helix</keyword>
<evidence type="ECO:0008006" key="4">
    <source>
        <dbReference type="Google" id="ProtNLM"/>
    </source>
</evidence>
<dbReference type="Proteomes" id="UP000619293">
    <property type="component" value="Unassembled WGS sequence"/>
</dbReference>
<evidence type="ECO:0000256" key="1">
    <source>
        <dbReference type="SAM" id="Phobius"/>
    </source>
</evidence>
<dbReference type="AlphaFoldDB" id="A0A8J3KG40"/>
<evidence type="ECO:0000313" key="2">
    <source>
        <dbReference type="EMBL" id="GIF94449.1"/>
    </source>
</evidence>
<keyword evidence="1" id="KW-0472">Membrane</keyword>
<gene>
    <name evidence="2" type="ORF">Cch02nite_78930</name>
</gene>
<proteinExistence type="predicted"/>
<protein>
    <recommendedName>
        <fullName evidence="4">Universal stress protein family protein</fullName>
    </recommendedName>
</protein>
<dbReference type="InterPro" id="IPR014729">
    <property type="entry name" value="Rossmann-like_a/b/a_fold"/>
</dbReference>
<comment type="caution">
    <text evidence="2">The sequence shown here is derived from an EMBL/GenBank/DDBJ whole genome shotgun (WGS) entry which is preliminary data.</text>
</comment>
<name>A0A8J3KG40_9ACTN</name>
<keyword evidence="3" id="KW-1185">Reference proteome</keyword>
<keyword evidence="1" id="KW-0812">Transmembrane</keyword>
<feature type="transmembrane region" description="Helical" evidence="1">
    <location>
        <begin position="38"/>
        <end position="58"/>
    </location>
</feature>
<accession>A0A8J3KG40</accession>
<evidence type="ECO:0000313" key="3">
    <source>
        <dbReference type="Proteomes" id="UP000619293"/>
    </source>
</evidence>